<dbReference type="RefSeq" id="WP_211870743.1">
    <property type="nucleotide sequence ID" value="NZ_JAAEDI010000023.1"/>
</dbReference>
<comment type="caution">
    <text evidence="2">The sequence shown here is derived from an EMBL/GenBank/DDBJ whole genome shotgun (WGS) entry which is preliminary data.</text>
</comment>
<dbReference type="InterPro" id="IPR014748">
    <property type="entry name" value="Enoyl-CoA_hydra_C"/>
</dbReference>
<gene>
    <name evidence="2" type="ORF">GXW78_20350</name>
</gene>
<dbReference type="Gene3D" id="1.10.12.10">
    <property type="entry name" value="Lyase 2-enoyl-coa Hydratase, Chain A, domain 2"/>
    <property type="match status" value="1"/>
</dbReference>
<evidence type="ECO:0000256" key="1">
    <source>
        <dbReference type="ARBA" id="ARBA00005254"/>
    </source>
</evidence>
<protein>
    <submittedName>
        <fullName evidence="2">Enoyl-CoA hydratase/isomerase family protein</fullName>
    </submittedName>
</protein>
<dbReference type="PANTHER" id="PTHR43459:SF3">
    <property type="entry name" value="ENOYL-COA HYDRATASE ECHA15 (ENOYL HYDRASE) (UNSATURATED ACYL-COA HYDRATASE) (CROTONASE)-RELATED"/>
    <property type="match status" value="1"/>
</dbReference>
<dbReference type="Proteomes" id="UP000698752">
    <property type="component" value="Unassembled WGS sequence"/>
</dbReference>
<keyword evidence="3" id="KW-1185">Reference proteome</keyword>
<dbReference type="Pfam" id="PF00378">
    <property type="entry name" value="ECH_1"/>
    <property type="match status" value="1"/>
</dbReference>
<reference evidence="3" key="1">
    <citation type="journal article" date="2021" name="Syst. Appl. Microbiol.">
        <title>Roseomonas hellenica sp. nov., isolated from roots of wild-growing Alkanna tinctoria.</title>
        <authorList>
            <person name="Rat A."/>
            <person name="Naranjo H.D."/>
            <person name="Lebbe L."/>
            <person name="Cnockaert M."/>
            <person name="Krigas N."/>
            <person name="Grigoriadou K."/>
            <person name="Maloupa E."/>
            <person name="Willems A."/>
        </authorList>
    </citation>
    <scope>NUCLEOTIDE SEQUENCE [LARGE SCALE GENOMIC DNA]</scope>
    <source>
        <strain evidence="3">LMG 31159</strain>
    </source>
</reference>
<proteinExistence type="inferred from homology"/>
<comment type="similarity">
    <text evidence="1">Belongs to the enoyl-CoA hydratase/isomerase family.</text>
</comment>
<dbReference type="PANTHER" id="PTHR43459">
    <property type="entry name" value="ENOYL-COA HYDRATASE"/>
    <property type="match status" value="1"/>
</dbReference>
<dbReference type="InterPro" id="IPR001753">
    <property type="entry name" value="Enoyl-CoA_hydra/iso"/>
</dbReference>
<accession>A0ABS5ELW7</accession>
<evidence type="ECO:0000313" key="3">
    <source>
        <dbReference type="Proteomes" id="UP000698752"/>
    </source>
</evidence>
<dbReference type="InterPro" id="IPR029045">
    <property type="entry name" value="ClpP/crotonase-like_dom_sf"/>
</dbReference>
<name>A0ABS5ELW7_9PROT</name>
<dbReference type="Gene3D" id="3.90.226.10">
    <property type="entry name" value="2-enoyl-CoA Hydratase, Chain A, domain 1"/>
    <property type="match status" value="1"/>
</dbReference>
<organism evidence="2 3">
    <name type="scientific">Neoroseomonas terrae</name>
    <dbReference type="NCBI Taxonomy" id="424799"/>
    <lineage>
        <taxon>Bacteria</taxon>
        <taxon>Pseudomonadati</taxon>
        <taxon>Pseudomonadota</taxon>
        <taxon>Alphaproteobacteria</taxon>
        <taxon>Acetobacterales</taxon>
        <taxon>Acetobacteraceae</taxon>
        <taxon>Neoroseomonas</taxon>
    </lineage>
</organism>
<dbReference type="EMBL" id="JAAEDI010000023">
    <property type="protein sequence ID" value="MBR0652026.1"/>
    <property type="molecule type" value="Genomic_DNA"/>
</dbReference>
<dbReference type="CDD" id="cd06558">
    <property type="entry name" value="crotonase-like"/>
    <property type="match status" value="1"/>
</dbReference>
<sequence length="263" mass="29050">MDYSSYRFIKAERQGRILTLTLNNPPMNTVQMELHHELSRIFHDVQVDHDSDVVVLTGSGDVFSAGGDIPNMQRRIDNPELFNQKNVEMKRIIYGLIELEKPVVCRMNGDCFGLGATLALLCDIIIAVDTARIADPHVKVGYVAGDGGAIIWPQLVGYARAKQYLLLGDPLTATEAERIGLINFAVPAGELDAKVQEIAGRLERGATKAIRWTKTSINIALRQLAHSMLDASLAYEALTNIGADHQEAVNAFREKRKPVFNKA</sequence>
<evidence type="ECO:0000313" key="2">
    <source>
        <dbReference type="EMBL" id="MBR0652026.1"/>
    </source>
</evidence>
<dbReference type="SUPFAM" id="SSF52096">
    <property type="entry name" value="ClpP/crotonase"/>
    <property type="match status" value="1"/>
</dbReference>